<keyword evidence="3" id="KW-1185">Reference proteome</keyword>
<accession>A0A7U7J2G9</accession>
<dbReference type="GO" id="GO:0008757">
    <property type="term" value="F:S-adenosylmethionine-dependent methyltransferase activity"/>
    <property type="evidence" value="ECO:0007669"/>
    <property type="project" value="InterPro"/>
</dbReference>
<dbReference type="GO" id="GO:0032259">
    <property type="term" value="P:methylation"/>
    <property type="evidence" value="ECO:0007669"/>
    <property type="project" value="UniProtKB-KW"/>
</dbReference>
<organism evidence="2 3">
    <name type="scientific">Candidatus Contendobacter odensis Run_B_J11</name>
    <dbReference type="NCBI Taxonomy" id="1400861"/>
    <lineage>
        <taxon>Bacteria</taxon>
        <taxon>Pseudomonadati</taxon>
        <taxon>Pseudomonadota</taxon>
        <taxon>Gammaproteobacteria</taxon>
        <taxon>Candidatus Competibacteraceae</taxon>
        <taxon>Candidatus Contendibacter</taxon>
    </lineage>
</organism>
<dbReference type="AlphaFoldDB" id="A0A7U7J2G9"/>
<dbReference type="RefSeq" id="WP_034431320.1">
    <property type="nucleotide sequence ID" value="NZ_CBTK010000059.1"/>
</dbReference>
<reference evidence="2 3" key="1">
    <citation type="journal article" date="2014" name="ISME J.">
        <title>Candidatus Competibacter-lineage genomes retrieved from metagenomes reveal functional metabolic diversity.</title>
        <authorList>
            <person name="McIlroy S.J."/>
            <person name="Albertsen M."/>
            <person name="Andresen E.K."/>
            <person name="Saunders A.M."/>
            <person name="Kristiansen R."/>
            <person name="Stokholm-Bjerregaard M."/>
            <person name="Nielsen K.L."/>
            <person name="Nielsen P.H."/>
        </authorList>
    </citation>
    <scope>NUCLEOTIDE SEQUENCE [LARGE SCALE GENOMIC DNA]</scope>
    <source>
        <strain evidence="2 3">Run_B_J11</strain>
    </source>
</reference>
<dbReference type="Gene3D" id="3.40.50.150">
    <property type="entry name" value="Vaccinia Virus protein VP39"/>
    <property type="match status" value="1"/>
</dbReference>
<protein>
    <submittedName>
        <fullName evidence="2">Methyltransferase type 11</fullName>
    </submittedName>
</protein>
<dbReference type="CDD" id="cd02440">
    <property type="entry name" value="AdoMet_MTases"/>
    <property type="match status" value="1"/>
</dbReference>
<evidence type="ECO:0000313" key="3">
    <source>
        <dbReference type="Proteomes" id="UP000019184"/>
    </source>
</evidence>
<proteinExistence type="predicted"/>
<dbReference type="PANTHER" id="PTHR43464">
    <property type="entry name" value="METHYLTRANSFERASE"/>
    <property type="match status" value="1"/>
</dbReference>
<name>A0A7U7J2G9_9GAMM</name>
<evidence type="ECO:0000259" key="1">
    <source>
        <dbReference type="Pfam" id="PF08241"/>
    </source>
</evidence>
<comment type="caution">
    <text evidence="2">The sequence shown here is derived from an EMBL/GenBank/DDBJ whole genome shotgun (WGS) entry which is preliminary data.</text>
</comment>
<dbReference type="Proteomes" id="UP000019184">
    <property type="component" value="Unassembled WGS sequence"/>
</dbReference>
<sequence length="243" mass="27679">MKIPDFLKSYSKQTKELLKFNDEKKAMSLAVGGDFEAVGLLEYYLLIQQGLKPVDTVVDVGCGSGRLASQLRSYLSGLYVGIDVVPELFQYAESICSRPDWKFYAAPGLKIPEPDNSADFICFFSVFTHLLHEETFQYLEDARRVIKPNGKIIFSYLEFAIPSHWFIFKNSLIDQRPDKVLNQFVSRDAIQAWTEHLNLSVMEINDGDKPHINLSGQVVRWDDGREMRGKGNLGQSVCVLMKR</sequence>
<dbReference type="Pfam" id="PF08241">
    <property type="entry name" value="Methyltransf_11"/>
    <property type="match status" value="1"/>
</dbReference>
<feature type="domain" description="Methyltransferase type 11" evidence="1">
    <location>
        <begin position="58"/>
        <end position="154"/>
    </location>
</feature>
<dbReference type="PANTHER" id="PTHR43464:SF83">
    <property type="entry name" value="MALONYL-[ACYL-CARRIER PROTEIN] O-METHYLTRANSFERASE"/>
    <property type="match status" value="1"/>
</dbReference>
<gene>
    <name evidence="2" type="ORF">BN874_1510025</name>
</gene>
<evidence type="ECO:0000313" key="2">
    <source>
        <dbReference type="EMBL" id="CDH44127.1"/>
    </source>
</evidence>
<dbReference type="OrthoDB" id="529208at2"/>
<keyword evidence="2" id="KW-0808">Transferase</keyword>
<dbReference type="EMBL" id="CBTK010000059">
    <property type="protein sequence ID" value="CDH44127.1"/>
    <property type="molecule type" value="Genomic_DNA"/>
</dbReference>
<keyword evidence="2" id="KW-0489">Methyltransferase</keyword>
<dbReference type="InterPro" id="IPR029063">
    <property type="entry name" value="SAM-dependent_MTases_sf"/>
</dbReference>
<dbReference type="InterPro" id="IPR013216">
    <property type="entry name" value="Methyltransf_11"/>
</dbReference>
<dbReference type="SUPFAM" id="SSF53335">
    <property type="entry name" value="S-adenosyl-L-methionine-dependent methyltransferases"/>
    <property type="match status" value="1"/>
</dbReference>